<dbReference type="FunFam" id="3.90.850.10:FF:000002">
    <property type="entry name" value="2-hydroxyhepta-2,4-diene-1,7-dioate isomerase"/>
    <property type="match status" value="1"/>
</dbReference>
<dbReference type="Pfam" id="PF01557">
    <property type="entry name" value="FAA_hydrolase"/>
    <property type="match status" value="1"/>
</dbReference>
<comment type="similarity">
    <text evidence="1">Belongs to the FAH family.</text>
</comment>
<keyword evidence="5" id="KW-1185">Reference proteome</keyword>
<dbReference type="AlphaFoldDB" id="A0A917LJC3"/>
<dbReference type="Proteomes" id="UP000654257">
    <property type="component" value="Unassembled WGS sequence"/>
</dbReference>
<feature type="domain" description="Fumarylacetoacetase-like C-terminal" evidence="3">
    <location>
        <begin position="68"/>
        <end position="271"/>
    </location>
</feature>
<protein>
    <recommendedName>
        <fullName evidence="3">Fumarylacetoacetase-like C-terminal domain-containing protein</fullName>
    </recommendedName>
</protein>
<organism evidence="4 5">
    <name type="scientific">Rhodococcoides trifolii</name>
    <dbReference type="NCBI Taxonomy" id="908250"/>
    <lineage>
        <taxon>Bacteria</taxon>
        <taxon>Bacillati</taxon>
        <taxon>Actinomycetota</taxon>
        <taxon>Actinomycetes</taxon>
        <taxon>Mycobacteriales</taxon>
        <taxon>Nocardiaceae</taxon>
        <taxon>Rhodococcoides</taxon>
    </lineage>
</organism>
<dbReference type="InterPro" id="IPR036663">
    <property type="entry name" value="Fumarylacetoacetase_C_sf"/>
</dbReference>
<dbReference type="GO" id="GO:0019752">
    <property type="term" value="P:carboxylic acid metabolic process"/>
    <property type="evidence" value="ECO:0007669"/>
    <property type="project" value="UniProtKB-ARBA"/>
</dbReference>
<reference evidence="4" key="1">
    <citation type="journal article" date="2014" name="Int. J. Syst. Evol. Microbiol.">
        <title>Complete genome sequence of Corynebacterium casei LMG S-19264T (=DSM 44701T), isolated from a smear-ripened cheese.</title>
        <authorList>
            <consortium name="US DOE Joint Genome Institute (JGI-PGF)"/>
            <person name="Walter F."/>
            <person name="Albersmeier A."/>
            <person name="Kalinowski J."/>
            <person name="Ruckert C."/>
        </authorList>
    </citation>
    <scope>NUCLEOTIDE SEQUENCE</scope>
    <source>
        <strain evidence="4">CCM 7905</strain>
    </source>
</reference>
<keyword evidence="2" id="KW-0479">Metal-binding</keyword>
<dbReference type="GO" id="GO:0016853">
    <property type="term" value="F:isomerase activity"/>
    <property type="evidence" value="ECO:0007669"/>
    <property type="project" value="UniProtKB-ARBA"/>
</dbReference>
<dbReference type="GO" id="GO:0046872">
    <property type="term" value="F:metal ion binding"/>
    <property type="evidence" value="ECO:0007669"/>
    <property type="project" value="UniProtKB-KW"/>
</dbReference>
<evidence type="ECO:0000313" key="5">
    <source>
        <dbReference type="Proteomes" id="UP000654257"/>
    </source>
</evidence>
<dbReference type="PANTHER" id="PTHR42796:SF4">
    <property type="entry name" value="FUMARYLACETOACETATE HYDROLASE DOMAIN-CONTAINING PROTEIN 2A"/>
    <property type="match status" value="1"/>
</dbReference>
<evidence type="ECO:0000256" key="1">
    <source>
        <dbReference type="ARBA" id="ARBA00010211"/>
    </source>
</evidence>
<accession>A0A917LJC3</accession>
<gene>
    <name evidence="4" type="ORF">GCM10007304_49710</name>
</gene>
<proteinExistence type="inferred from homology"/>
<name>A0A917LJC3_9NOCA</name>
<dbReference type="RefSeq" id="WP_188548124.1">
    <property type="nucleotide sequence ID" value="NZ_BMCU01000011.1"/>
</dbReference>
<reference evidence="4" key="2">
    <citation type="submission" date="2020-09" db="EMBL/GenBank/DDBJ databases">
        <authorList>
            <person name="Sun Q."/>
            <person name="Sedlacek I."/>
        </authorList>
    </citation>
    <scope>NUCLEOTIDE SEQUENCE</scope>
    <source>
        <strain evidence="4">CCM 7905</strain>
    </source>
</reference>
<dbReference type="EMBL" id="BMCU01000011">
    <property type="protein sequence ID" value="GGG29952.1"/>
    <property type="molecule type" value="Genomic_DNA"/>
</dbReference>
<dbReference type="PANTHER" id="PTHR42796">
    <property type="entry name" value="FUMARYLACETOACETATE HYDROLASE DOMAIN-CONTAINING PROTEIN 2A-RELATED"/>
    <property type="match status" value="1"/>
</dbReference>
<sequence length="282" mass="30294">MKLATVRTPDGPRVVVDVNGSVRGLHEFTSLPHAIRAGVLSRPDDFEGSQIDDPAGLDFAPVVTDPGKVICVGHNYREHILEMGHGLPDFPNVFSKFTGALIGAFDDIELAAESTAWDWEAELAVVVGRPLRNADASQARTAIGGYTVANDISARDWQKRTSQWLLGKTFERTTPVGPWLVTPDAFSDELDLAITCSVDGDIVQQSNVSDLLFDPAYILAYLSTVITLEPGDLILTGTPSGVGAARDPQLFLQPGQEVRTEISGIGQCINRCVAADHLTSSI</sequence>
<dbReference type="InterPro" id="IPR051121">
    <property type="entry name" value="FAH"/>
</dbReference>
<evidence type="ECO:0000313" key="4">
    <source>
        <dbReference type="EMBL" id="GGG29952.1"/>
    </source>
</evidence>
<evidence type="ECO:0000256" key="2">
    <source>
        <dbReference type="ARBA" id="ARBA00022723"/>
    </source>
</evidence>
<dbReference type="InterPro" id="IPR011234">
    <property type="entry name" value="Fumarylacetoacetase-like_C"/>
</dbReference>
<dbReference type="SUPFAM" id="SSF56529">
    <property type="entry name" value="FAH"/>
    <property type="match status" value="1"/>
</dbReference>
<evidence type="ECO:0000259" key="3">
    <source>
        <dbReference type="Pfam" id="PF01557"/>
    </source>
</evidence>
<dbReference type="Gene3D" id="3.90.850.10">
    <property type="entry name" value="Fumarylacetoacetase-like, C-terminal domain"/>
    <property type="match status" value="1"/>
</dbReference>
<comment type="caution">
    <text evidence="4">The sequence shown here is derived from an EMBL/GenBank/DDBJ whole genome shotgun (WGS) entry which is preliminary data.</text>
</comment>